<dbReference type="InterPro" id="IPR003805">
    <property type="entry name" value="CobS"/>
</dbReference>
<comment type="catalytic activity">
    <reaction evidence="18 19">
        <text>alpha-ribazole 5'-phosphate + adenosylcob(III)inamide-GDP = adenosylcob(III)alamin 5'-phosphate + GMP + H(+)</text>
        <dbReference type="Rhea" id="RHEA:23560"/>
        <dbReference type="ChEBI" id="CHEBI:15378"/>
        <dbReference type="ChEBI" id="CHEBI:57918"/>
        <dbReference type="ChEBI" id="CHEBI:58115"/>
        <dbReference type="ChEBI" id="CHEBI:60487"/>
        <dbReference type="ChEBI" id="CHEBI:60493"/>
        <dbReference type="EC" id="2.7.8.26"/>
    </reaction>
</comment>
<keyword evidence="7 19" id="KW-1003">Cell membrane</keyword>
<keyword evidence="9 19" id="KW-0808">Transferase</keyword>
<evidence type="ECO:0000313" key="20">
    <source>
        <dbReference type="EMBL" id="MFC0271553.1"/>
    </source>
</evidence>
<evidence type="ECO:0000256" key="15">
    <source>
        <dbReference type="ARBA" id="ARBA00032605"/>
    </source>
</evidence>
<gene>
    <name evidence="19" type="primary">cobS</name>
    <name evidence="20" type="ORF">ACFFIX_08805</name>
</gene>
<feature type="transmembrane region" description="Helical" evidence="19">
    <location>
        <begin position="208"/>
        <end position="227"/>
    </location>
</feature>
<evidence type="ECO:0000256" key="1">
    <source>
        <dbReference type="ARBA" id="ARBA00001946"/>
    </source>
</evidence>
<evidence type="ECO:0000256" key="9">
    <source>
        <dbReference type="ARBA" id="ARBA00022679"/>
    </source>
</evidence>
<dbReference type="PANTHER" id="PTHR34148">
    <property type="entry name" value="ADENOSYLCOBINAMIDE-GDP RIBAZOLETRANSFERASE"/>
    <property type="match status" value="1"/>
</dbReference>
<comment type="subcellular location">
    <subcellularLocation>
        <location evidence="2 19">Cell membrane</location>
        <topology evidence="2 19">Multi-pass membrane protein</topology>
    </subcellularLocation>
</comment>
<dbReference type="GO" id="GO:0051073">
    <property type="term" value="F:adenosylcobinamide-GDP ribazoletransferase activity"/>
    <property type="evidence" value="ECO:0007669"/>
    <property type="project" value="UniProtKB-EC"/>
</dbReference>
<proteinExistence type="inferred from homology"/>
<keyword evidence="11 19" id="KW-0460">Magnesium</keyword>
<evidence type="ECO:0000313" key="21">
    <source>
        <dbReference type="Proteomes" id="UP001589854"/>
    </source>
</evidence>
<comment type="catalytic activity">
    <reaction evidence="17 19">
        <text>alpha-ribazole + adenosylcob(III)inamide-GDP = adenosylcob(III)alamin + GMP + H(+)</text>
        <dbReference type="Rhea" id="RHEA:16049"/>
        <dbReference type="ChEBI" id="CHEBI:10329"/>
        <dbReference type="ChEBI" id="CHEBI:15378"/>
        <dbReference type="ChEBI" id="CHEBI:18408"/>
        <dbReference type="ChEBI" id="CHEBI:58115"/>
        <dbReference type="ChEBI" id="CHEBI:60487"/>
        <dbReference type="EC" id="2.7.8.26"/>
    </reaction>
</comment>
<evidence type="ECO:0000256" key="2">
    <source>
        <dbReference type="ARBA" id="ARBA00004651"/>
    </source>
</evidence>
<evidence type="ECO:0000256" key="6">
    <source>
        <dbReference type="ARBA" id="ARBA00015850"/>
    </source>
</evidence>
<evidence type="ECO:0000256" key="17">
    <source>
        <dbReference type="ARBA" id="ARBA00048623"/>
    </source>
</evidence>
<evidence type="ECO:0000256" key="13">
    <source>
        <dbReference type="ARBA" id="ARBA00023136"/>
    </source>
</evidence>
<comment type="cofactor">
    <cofactor evidence="1 19">
        <name>Mg(2+)</name>
        <dbReference type="ChEBI" id="CHEBI:18420"/>
    </cofactor>
</comment>
<evidence type="ECO:0000256" key="4">
    <source>
        <dbReference type="ARBA" id="ARBA00010561"/>
    </source>
</evidence>
<reference evidence="20 21" key="1">
    <citation type="submission" date="2024-09" db="EMBL/GenBank/DDBJ databases">
        <authorList>
            <person name="Sun Q."/>
            <person name="Mori K."/>
        </authorList>
    </citation>
    <scope>NUCLEOTIDE SEQUENCE [LARGE SCALE GENOMIC DNA]</scope>
    <source>
        <strain evidence="20 21">CCM 7228</strain>
    </source>
</reference>
<evidence type="ECO:0000256" key="10">
    <source>
        <dbReference type="ARBA" id="ARBA00022692"/>
    </source>
</evidence>
<comment type="similarity">
    <text evidence="4 19">Belongs to the CobS family.</text>
</comment>
<evidence type="ECO:0000256" key="8">
    <source>
        <dbReference type="ARBA" id="ARBA00022573"/>
    </source>
</evidence>
<keyword evidence="13 19" id="KW-0472">Membrane</keyword>
<feature type="transmembrane region" description="Helical" evidence="19">
    <location>
        <begin position="184"/>
        <end position="202"/>
    </location>
</feature>
<feature type="transmembrane region" description="Helical" evidence="19">
    <location>
        <begin position="34"/>
        <end position="55"/>
    </location>
</feature>
<evidence type="ECO:0000256" key="12">
    <source>
        <dbReference type="ARBA" id="ARBA00022989"/>
    </source>
</evidence>
<evidence type="ECO:0000256" key="11">
    <source>
        <dbReference type="ARBA" id="ARBA00022842"/>
    </source>
</evidence>
<dbReference type="EC" id="2.7.8.26" evidence="5 19"/>
<dbReference type="PANTHER" id="PTHR34148:SF1">
    <property type="entry name" value="ADENOSYLCOBINAMIDE-GDP RIBAZOLETRANSFERASE"/>
    <property type="match status" value="1"/>
</dbReference>
<evidence type="ECO:0000256" key="18">
    <source>
        <dbReference type="ARBA" id="ARBA00049504"/>
    </source>
</evidence>
<keyword evidence="12 19" id="KW-1133">Transmembrane helix</keyword>
<evidence type="ECO:0000256" key="5">
    <source>
        <dbReference type="ARBA" id="ARBA00013200"/>
    </source>
</evidence>
<protein>
    <recommendedName>
        <fullName evidence="6 19">Adenosylcobinamide-GDP ribazoletransferase</fullName>
        <ecNumber evidence="5 19">2.7.8.26</ecNumber>
    </recommendedName>
    <alternativeName>
        <fullName evidence="16 19">Cobalamin synthase</fullName>
    </alternativeName>
    <alternativeName>
        <fullName evidence="15 19">Cobalamin-5'-phosphate synthase</fullName>
    </alternativeName>
</protein>
<feature type="transmembrane region" description="Helical" evidence="19">
    <location>
        <begin position="142"/>
        <end position="163"/>
    </location>
</feature>
<feature type="transmembrane region" description="Helical" evidence="19">
    <location>
        <begin position="61"/>
        <end position="78"/>
    </location>
</feature>
<keyword evidence="8 19" id="KW-0169">Cobalamin biosynthesis</keyword>
<comment type="pathway">
    <text evidence="3 19">Cofactor biosynthesis; adenosylcobalamin biosynthesis; adenosylcobalamin from cob(II)yrinate a,c-diamide: step 7/7.</text>
</comment>
<dbReference type="Pfam" id="PF02654">
    <property type="entry name" value="CobS"/>
    <property type="match status" value="1"/>
</dbReference>
<evidence type="ECO:0000256" key="16">
    <source>
        <dbReference type="ARBA" id="ARBA00032853"/>
    </source>
</evidence>
<dbReference type="HAMAP" id="MF_00719">
    <property type="entry name" value="CobS"/>
    <property type="match status" value="1"/>
</dbReference>
<sequence>MSKMRDGFLLALQFFTIIPYKIEIPFRDEQIRWLVRFLPFIGLISGTLAACQYFYLTQWTSVSTLFLTVWLLFFYVAFSGGIHLDGWMDCSDAYFSYQDQQKRLEIMSDPRVGAFAVLTVFFLLLFRLLFIYETVESSTFHALYLVIIPFMTRLGMGALLLSAPLAKRSGMAFEFKKALSKGDFGFYLVSYVLLIVLSVFLMPNQASFILAMVTIAIVFHLVARRFIQKSFGGTTGDTLGAYVEGKETFLWGVLWLLL</sequence>
<evidence type="ECO:0000256" key="3">
    <source>
        <dbReference type="ARBA" id="ARBA00004663"/>
    </source>
</evidence>
<keyword evidence="10 19" id="KW-0812">Transmembrane</keyword>
<dbReference type="RefSeq" id="WP_378932676.1">
    <property type="nucleotide sequence ID" value="NZ_JBHLVO010000005.1"/>
</dbReference>
<keyword evidence="21" id="KW-1185">Reference proteome</keyword>
<name>A0ABV6GD02_9BACI</name>
<dbReference type="Proteomes" id="UP001589854">
    <property type="component" value="Unassembled WGS sequence"/>
</dbReference>
<evidence type="ECO:0000256" key="19">
    <source>
        <dbReference type="HAMAP-Rule" id="MF_00719"/>
    </source>
</evidence>
<evidence type="ECO:0000256" key="7">
    <source>
        <dbReference type="ARBA" id="ARBA00022475"/>
    </source>
</evidence>
<comment type="function">
    <text evidence="14 19">Joins adenosylcobinamide-GDP and alpha-ribazole to generate adenosylcobalamin (Ado-cobalamin). Also synthesizes adenosylcobalamin 5'-phosphate from adenosylcobinamide-GDP and alpha-ribazole 5'-phosphate.</text>
</comment>
<feature type="transmembrane region" description="Helical" evidence="19">
    <location>
        <begin position="112"/>
        <end position="130"/>
    </location>
</feature>
<dbReference type="EMBL" id="JBHLVO010000005">
    <property type="protein sequence ID" value="MFC0271553.1"/>
    <property type="molecule type" value="Genomic_DNA"/>
</dbReference>
<evidence type="ECO:0000256" key="14">
    <source>
        <dbReference type="ARBA" id="ARBA00025228"/>
    </source>
</evidence>
<accession>A0ABV6GD02</accession>
<organism evidence="20 21">
    <name type="scientific">Metabacillus herbersteinensis</name>
    <dbReference type="NCBI Taxonomy" id="283816"/>
    <lineage>
        <taxon>Bacteria</taxon>
        <taxon>Bacillati</taxon>
        <taxon>Bacillota</taxon>
        <taxon>Bacilli</taxon>
        <taxon>Bacillales</taxon>
        <taxon>Bacillaceae</taxon>
        <taxon>Metabacillus</taxon>
    </lineage>
</organism>
<comment type="caution">
    <text evidence="20">The sequence shown here is derived from an EMBL/GenBank/DDBJ whole genome shotgun (WGS) entry which is preliminary data.</text>
</comment>